<evidence type="ECO:0000313" key="1">
    <source>
        <dbReference type="EnsemblPlants" id="ORUFI09G18640.1"/>
    </source>
</evidence>
<evidence type="ECO:0000313" key="2">
    <source>
        <dbReference type="Proteomes" id="UP000008022"/>
    </source>
</evidence>
<reference evidence="2" key="1">
    <citation type="submission" date="2013-06" db="EMBL/GenBank/DDBJ databases">
        <authorList>
            <person name="Zhao Q."/>
        </authorList>
    </citation>
    <scope>NUCLEOTIDE SEQUENCE</scope>
    <source>
        <strain evidence="2">cv. W1943</strain>
    </source>
</reference>
<organism evidence="1 2">
    <name type="scientific">Oryza rufipogon</name>
    <name type="common">Brownbeard rice</name>
    <name type="synonym">Asian wild rice</name>
    <dbReference type="NCBI Taxonomy" id="4529"/>
    <lineage>
        <taxon>Eukaryota</taxon>
        <taxon>Viridiplantae</taxon>
        <taxon>Streptophyta</taxon>
        <taxon>Embryophyta</taxon>
        <taxon>Tracheophyta</taxon>
        <taxon>Spermatophyta</taxon>
        <taxon>Magnoliopsida</taxon>
        <taxon>Liliopsida</taxon>
        <taxon>Poales</taxon>
        <taxon>Poaceae</taxon>
        <taxon>BOP clade</taxon>
        <taxon>Oryzoideae</taxon>
        <taxon>Oryzeae</taxon>
        <taxon>Oryzinae</taxon>
        <taxon>Oryza</taxon>
    </lineage>
</organism>
<dbReference type="AlphaFoldDB" id="A0A0E0QU67"/>
<accession>A0A0E0QU67</accession>
<sequence>MALPPSAFACVRRGRLGRGCYLGSRQPPLRRGAERIVSGSVGCGLNRSAGAESIPLASTSTRQLGRRRRMGCVLGDRGLWRGGTRWRQSSGGAGERRRRRWPVGPRVDDGLWIGD</sequence>
<dbReference type="Gramene" id="ORUFI09G18640.1">
    <property type="protein sequence ID" value="ORUFI09G18640.1"/>
    <property type="gene ID" value="ORUFI09G18640"/>
</dbReference>
<dbReference type="HOGENOM" id="CLU_2112932_0_0_1"/>
<keyword evidence="2" id="KW-1185">Reference proteome</keyword>
<name>A0A0E0QU67_ORYRU</name>
<reference evidence="1" key="2">
    <citation type="submission" date="2015-06" db="UniProtKB">
        <authorList>
            <consortium name="EnsemblPlants"/>
        </authorList>
    </citation>
    <scope>IDENTIFICATION</scope>
</reference>
<dbReference type="Proteomes" id="UP000008022">
    <property type="component" value="Unassembled WGS sequence"/>
</dbReference>
<dbReference type="EnsemblPlants" id="ORUFI09G18640.1">
    <property type="protein sequence ID" value="ORUFI09G18640.1"/>
    <property type="gene ID" value="ORUFI09G18640"/>
</dbReference>
<protein>
    <submittedName>
        <fullName evidence="1">Uncharacterized protein</fullName>
    </submittedName>
</protein>
<proteinExistence type="predicted"/>